<accession>A0AAW2D1B7</accession>
<sequence length="127" mass="13905">MLKSISPLLSSRFISSSKNLPLWLYKGHPPVPVNHLTWEPPPSGLIKLNMDAAISVSSSALAVVARSQGHYHQSLFQAPPTLPPPSLLRPMQSFGQCKLLSMNGGVTSRLKEMQNAALMRFLPMMSL</sequence>
<protein>
    <submittedName>
        <fullName evidence="1">Uncharacterized protein</fullName>
    </submittedName>
</protein>
<reference evidence="1 2" key="1">
    <citation type="submission" date="2024-01" db="EMBL/GenBank/DDBJ databases">
        <title>A telomere-to-telomere, gap-free genome of sweet tea (Lithocarpus litseifolius).</title>
        <authorList>
            <person name="Zhou J."/>
        </authorList>
    </citation>
    <scope>NUCLEOTIDE SEQUENCE [LARGE SCALE GENOMIC DNA]</scope>
    <source>
        <strain evidence="1">Zhou-2022a</strain>
        <tissue evidence="1">Leaf</tissue>
    </source>
</reference>
<evidence type="ECO:0000313" key="1">
    <source>
        <dbReference type="EMBL" id="KAL0003874.1"/>
    </source>
</evidence>
<keyword evidence="2" id="KW-1185">Reference proteome</keyword>
<proteinExistence type="predicted"/>
<comment type="caution">
    <text evidence="1">The sequence shown here is derived from an EMBL/GenBank/DDBJ whole genome shotgun (WGS) entry which is preliminary data.</text>
</comment>
<dbReference type="Proteomes" id="UP001459277">
    <property type="component" value="Unassembled WGS sequence"/>
</dbReference>
<name>A0AAW2D1B7_9ROSI</name>
<organism evidence="1 2">
    <name type="scientific">Lithocarpus litseifolius</name>
    <dbReference type="NCBI Taxonomy" id="425828"/>
    <lineage>
        <taxon>Eukaryota</taxon>
        <taxon>Viridiplantae</taxon>
        <taxon>Streptophyta</taxon>
        <taxon>Embryophyta</taxon>
        <taxon>Tracheophyta</taxon>
        <taxon>Spermatophyta</taxon>
        <taxon>Magnoliopsida</taxon>
        <taxon>eudicotyledons</taxon>
        <taxon>Gunneridae</taxon>
        <taxon>Pentapetalae</taxon>
        <taxon>rosids</taxon>
        <taxon>fabids</taxon>
        <taxon>Fagales</taxon>
        <taxon>Fagaceae</taxon>
        <taxon>Lithocarpus</taxon>
    </lineage>
</organism>
<evidence type="ECO:0000313" key="2">
    <source>
        <dbReference type="Proteomes" id="UP001459277"/>
    </source>
</evidence>
<dbReference type="EMBL" id="JAZDWU010000004">
    <property type="protein sequence ID" value="KAL0003874.1"/>
    <property type="molecule type" value="Genomic_DNA"/>
</dbReference>
<dbReference type="AlphaFoldDB" id="A0AAW2D1B7"/>
<gene>
    <name evidence="1" type="ORF">SO802_011435</name>
</gene>